<sequence length="102" mass="10474">MAHRPAIAPPGAGRCAAPPPTGAGRSPAATAPPGDTGRYDVVTGPAHPTPGVASRRLPRGRPKVPVGRGRRGPARCPVRHSPPRARTTSIDGDGTVLREDLR</sequence>
<comment type="caution">
    <text evidence="2">The sequence shown here is derived from an EMBL/GenBank/DDBJ whole genome shotgun (WGS) entry which is preliminary data.</text>
</comment>
<protein>
    <submittedName>
        <fullName evidence="2">Uncharacterized protein</fullName>
    </submittedName>
</protein>
<feature type="compositionally biased region" description="Low complexity" evidence="1">
    <location>
        <begin position="1"/>
        <end position="16"/>
    </location>
</feature>
<accession>A0A918F0M1</accession>
<evidence type="ECO:0000313" key="3">
    <source>
        <dbReference type="Proteomes" id="UP000656732"/>
    </source>
</evidence>
<evidence type="ECO:0000256" key="1">
    <source>
        <dbReference type="SAM" id="MobiDB-lite"/>
    </source>
</evidence>
<dbReference type="EMBL" id="BMTU01000010">
    <property type="protein sequence ID" value="GGQ94063.1"/>
    <property type="molecule type" value="Genomic_DNA"/>
</dbReference>
<feature type="compositionally biased region" description="Basic residues" evidence="1">
    <location>
        <begin position="56"/>
        <end position="83"/>
    </location>
</feature>
<dbReference type="Proteomes" id="UP000656732">
    <property type="component" value="Unassembled WGS sequence"/>
</dbReference>
<gene>
    <name evidence="2" type="ORF">GCM10010280_46950</name>
</gene>
<dbReference type="AlphaFoldDB" id="A0A918F0M1"/>
<proteinExistence type="predicted"/>
<feature type="region of interest" description="Disordered" evidence="1">
    <location>
        <begin position="1"/>
        <end position="102"/>
    </location>
</feature>
<reference evidence="2" key="2">
    <citation type="submission" date="2020-09" db="EMBL/GenBank/DDBJ databases">
        <authorList>
            <person name="Sun Q."/>
            <person name="Ohkuma M."/>
        </authorList>
    </citation>
    <scope>NUCLEOTIDE SEQUENCE</scope>
    <source>
        <strain evidence="2">JCM 4403</strain>
    </source>
</reference>
<reference evidence="2" key="1">
    <citation type="journal article" date="2014" name="Int. J. Syst. Evol. Microbiol.">
        <title>Complete genome sequence of Corynebacterium casei LMG S-19264T (=DSM 44701T), isolated from a smear-ripened cheese.</title>
        <authorList>
            <consortium name="US DOE Joint Genome Institute (JGI-PGF)"/>
            <person name="Walter F."/>
            <person name="Albersmeier A."/>
            <person name="Kalinowski J."/>
            <person name="Ruckert C."/>
        </authorList>
    </citation>
    <scope>NUCLEOTIDE SEQUENCE</scope>
    <source>
        <strain evidence="2">JCM 4403</strain>
    </source>
</reference>
<name>A0A918F0M1_9ACTN</name>
<organism evidence="2 3">
    <name type="scientific">Streptomyces pilosus</name>
    <dbReference type="NCBI Taxonomy" id="28893"/>
    <lineage>
        <taxon>Bacteria</taxon>
        <taxon>Bacillati</taxon>
        <taxon>Actinomycetota</taxon>
        <taxon>Actinomycetes</taxon>
        <taxon>Kitasatosporales</taxon>
        <taxon>Streptomycetaceae</taxon>
        <taxon>Streptomyces</taxon>
    </lineage>
</organism>
<evidence type="ECO:0000313" key="2">
    <source>
        <dbReference type="EMBL" id="GGQ94063.1"/>
    </source>
</evidence>
<keyword evidence="3" id="KW-1185">Reference proteome</keyword>